<dbReference type="PANTHER" id="PTHR30336">
    <property type="entry name" value="INNER MEMBRANE PROTEIN, PROBABLE PERMEASE"/>
    <property type="match status" value="1"/>
</dbReference>
<evidence type="ECO:0000313" key="3">
    <source>
        <dbReference type="Proteomes" id="UP001228690"/>
    </source>
</evidence>
<evidence type="ECO:0000259" key="1">
    <source>
        <dbReference type="Pfam" id="PF02698"/>
    </source>
</evidence>
<dbReference type="Proteomes" id="UP001228690">
    <property type="component" value="Chromosome"/>
</dbReference>
<evidence type="ECO:0000313" key="2">
    <source>
        <dbReference type="EMBL" id="WGK68906.1"/>
    </source>
</evidence>
<dbReference type="Pfam" id="PF02698">
    <property type="entry name" value="DUF218"/>
    <property type="match status" value="1"/>
</dbReference>
<feature type="domain" description="DUF218" evidence="1">
    <location>
        <begin position="105"/>
        <end position="222"/>
    </location>
</feature>
<accession>A0ABY8MGB8</accession>
<organism evidence="2 3">
    <name type="scientific">Candidatus Haliotispira prima</name>
    <dbReference type="NCBI Taxonomy" id="3034016"/>
    <lineage>
        <taxon>Bacteria</taxon>
        <taxon>Pseudomonadati</taxon>
        <taxon>Spirochaetota</taxon>
        <taxon>Spirochaetia</taxon>
        <taxon>Spirochaetales</taxon>
        <taxon>Spirochaetaceae</taxon>
        <taxon>Candidatus Haliotispira</taxon>
    </lineage>
</organism>
<dbReference type="InterPro" id="IPR014729">
    <property type="entry name" value="Rossmann-like_a/b/a_fold"/>
</dbReference>
<keyword evidence="3" id="KW-1185">Reference proteome</keyword>
<dbReference type="CDD" id="cd06259">
    <property type="entry name" value="YdcF-like"/>
    <property type="match status" value="1"/>
</dbReference>
<sequence length="298" mass="34225">MGIEMSSFYYRFLSQLSELDFNDESCQHHLANSSLDDELIKIIDGTKQVRQLESLLSCMKEIPKDLFAKALQNLQEQQDKILYFYEGLFEDKEFIGSDKAYNNPDVIIILGCNKTILDLRVKCAIPYFRAHPDSYAILSGGGFSATETESDYMLTLLEREDIKNKVIQEKVSMDTLGNALFTKLLLKNRNILRPNLKILLVTSSFHAPRAIHYFNTVYNNSESFEIAVKGVKTTDHDLKKLMIHELSTEYQAESTLGIFTGNKKDPVDDTAILVRLFQNHGLYKNRYDILREFLHITA</sequence>
<protein>
    <submittedName>
        <fullName evidence="2">YdcF family protein</fullName>
    </submittedName>
</protein>
<dbReference type="InterPro" id="IPR003848">
    <property type="entry name" value="DUF218"/>
</dbReference>
<gene>
    <name evidence="2" type="ORF">P0082_10525</name>
</gene>
<dbReference type="InterPro" id="IPR051599">
    <property type="entry name" value="Cell_Envelope_Assoc"/>
</dbReference>
<reference evidence="2 3" key="1">
    <citation type="submission" date="2023-04" db="EMBL/GenBank/DDBJ databases">
        <title>Spirochaete genome identified in red abalone sample constitutes a novel genus.</title>
        <authorList>
            <person name="Sharma S.P."/>
            <person name="Purcell C.M."/>
            <person name="Hyde J.R."/>
            <person name="Severin A.J."/>
        </authorList>
    </citation>
    <scope>NUCLEOTIDE SEQUENCE [LARGE SCALE GENOMIC DNA]</scope>
    <source>
        <strain evidence="2 3">SP-2023</strain>
    </source>
</reference>
<dbReference type="Gene3D" id="3.40.50.620">
    <property type="entry name" value="HUPs"/>
    <property type="match status" value="1"/>
</dbReference>
<dbReference type="PANTHER" id="PTHR30336:SF4">
    <property type="entry name" value="ENVELOPE BIOGENESIS FACTOR ELYC"/>
    <property type="match status" value="1"/>
</dbReference>
<dbReference type="RefSeq" id="WP_326927093.1">
    <property type="nucleotide sequence ID" value="NZ_CP123443.1"/>
</dbReference>
<name>A0ABY8MGB8_9SPIO</name>
<proteinExistence type="predicted"/>
<dbReference type="EMBL" id="CP123443">
    <property type="protein sequence ID" value="WGK68906.1"/>
    <property type="molecule type" value="Genomic_DNA"/>
</dbReference>